<comment type="caution">
    <text evidence="2">The sequence shown here is derived from an EMBL/GenBank/DDBJ whole genome shotgun (WGS) entry which is preliminary data.</text>
</comment>
<keyword evidence="3" id="KW-1185">Reference proteome</keyword>
<gene>
    <name evidence="2" type="ORF">GCM10009410_31580</name>
</gene>
<reference evidence="3" key="1">
    <citation type="journal article" date="2019" name="Int. J. Syst. Evol. Microbiol.">
        <title>The Global Catalogue of Microorganisms (GCM) 10K type strain sequencing project: providing services to taxonomists for standard genome sequencing and annotation.</title>
        <authorList>
            <consortium name="The Broad Institute Genomics Platform"/>
            <consortium name="The Broad Institute Genome Sequencing Center for Infectious Disease"/>
            <person name="Wu L."/>
            <person name="Ma J."/>
        </authorList>
    </citation>
    <scope>NUCLEOTIDE SEQUENCE [LARGE SCALE GENOMIC DNA]</scope>
    <source>
        <strain evidence="3">JCM 32305</strain>
    </source>
</reference>
<dbReference type="RefSeq" id="WP_188957913.1">
    <property type="nucleotide sequence ID" value="NZ_BMQW01000009.1"/>
</dbReference>
<keyword evidence="1" id="KW-0472">Membrane</keyword>
<sequence length="132" mass="15524">MGKKSRHKKECKEARAKNIAEYEEWVYILKKKCNYYAIAWLVLFYFFPFIFIALFEVSTAVILMGFTWFIASTGYFLIFKYYAKSVNEFYYNLLSKSRYGHGTMVSAVYQLSRGGILLMIILGGVSVYQWMT</sequence>
<keyword evidence="1" id="KW-1133">Transmembrane helix</keyword>
<dbReference type="EMBL" id="BMQW01000009">
    <property type="protein sequence ID" value="GGP95270.1"/>
    <property type="molecule type" value="Genomic_DNA"/>
</dbReference>
<feature type="transmembrane region" description="Helical" evidence="1">
    <location>
        <begin position="35"/>
        <end position="55"/>
    </location>
</feature>
<accession>A0ABQ2QV45</accession>
<evidence type="ECO:0000313" key="2">
    <source>
        <dbReference type="EMBL" id="GGP95270.1"/>
    </source>
</evidence>
<keyword evidence="1" id="KW-0812">Transmembrane</keyword>
<dbReference type="Proteomes" id="UP000654004">
    <property type="component" value="Unassembled WGS sequence"/>
</dbReference>
<proteinExistence type="predicted"/>
<protein>
    <recommendedName>
        <fullName evidence="4">DUF2628 domain-containing protein</fullName>
    </recommendedName>
</protein>
<feature type="transmembrane region" description="Helical" evidence="1">
    <location>
        <begin position="61"/>
        <end position="83"/>
    </location>
</feature>
<feature type="transmembrane region" description="Helical" evidence="1">
    <location>
        <begin position="104"/>
        <end position="131"/>
    </location>
</feature>
<name>A0ABQ2QV45_9GAMM</name>
<organism evidence="2 3">
    <name type="scientific">Shewanella ulleungensis</name>
    <dbReference type="NCBI Taxonomy" id="2282699"/>
    <lineage>
        <taxon>Bacteria</taxon>
        <taxon>Pseudomonadati</taxon>
        <taxon>Pseudomonadota</taxon>
        <taxon>Gammaproteobacteria</taxon>
        <taxon>Alteromonadales</taxon>
        <taxon>Shewanellaceae</taxon>
        <taxon>Shewanella</taxon>
    </lineage>
</organism>
<evidence type="ECO:0008006" key="4">
    <source>
        <dbReference type="Google" id="ProtNLM"/>
    </source>
</evidence>
<evidence type="ECO:0000313" key="3">
    <source>
        <dbReference type="Proteomes" id="UP000654004"/>
    </source>
</evidence>
<evidence type="ECO:0000256" key="1">
    <source>
        <dbReference type="SAM" id="Phobius"/>
    </source>
</evidence>